<evidence type="ECO:0000256" key="3">
    <source>
        <dbReference type="ARBA" id="ARBA00023134"/>
    </source>
</evidence>
<dbReference type="GO" id="GO:1990131">
    <property type="term" value="C:Gtr1-Gtr2 GTPase complex"/>
    <property type="evidence" value="ECO:0007669"/>
    <property type="project" value="UniProtKB-UniRule"/>
</dbReference>
<dbReference type="InterPro" id="IPR027417">
    <property type="entry name" value="P-loop_NTPase"/>
</dbReference>
<organism evidence="6 7">
    <name type="scientific">Cylindrobasidium torrendii FP15055 ss-10</name>
    <dbReference type="NCBI Taxonomy" id="1314674"/>
    <lineage>
        <taxon>Eukaryota</taxon>
        <taxon>Fungi</taxon>
        <taxon>Dikarya</taxon>
        <taxon>Basidiomycota</taxon>
        <taxon>Agaricomycotina</taxon>
        <taxon>Agaricomycetes</taxon>
        <taxon>Agaricomycetidae</taxon>
        <taxon>Agaricales</taxon>
        <taxon>Marasmiineae</taxon>
        <taxon>Physalacriaceae</taxon>
        <taxon>Cylindrobasidium</taxon>
    </lineage>
</organism>
<dbReference type="Proteomes" id="UP000054007">
    <property type="component" value="Unassembled WGS sequence"/>
</dbReference>
<dbReference type="AlphaFoldDB" id="A0A0D7BG86"/>
<evidence type="ECO:0000256" key="4">
    <source>
        <dbReference type="RuleBase" id="RU367014"/>
    </source>
</evidence>
<keyword evidence="3 4" id="KW-0342">GTP-binding</keyword>
<comment type="subunit">
    <text evidence="4">Component of the GSE complex.</text>
</comment>
<proteinExistence type="inferred from homology"/>
<name>A0A0D7BG86_9AGAR</name>
<dbReference type="SUPFAM" id="SSF52540">
    <property type="entry name" value="P-loop containing nucleoside triphosphate hydrolases"/>
    <property type="match status" value="1"/>
</dbReference>
<keyword evidence="7" id="KW-1185">Reference proteome</keyword>
<dbReference type="OrthoDB" id="26136at2759"/>
<dbReference type="Gene3D" id="3.40.50.300">
    <property type="entry name" value="P-loop containing nucleotide triphosphate hydrolases"/>
    <property type="match status" value="1"/>
</dbReference>
<dbReference type="GO" id="GO:0005525">
    <property type="term" value="F:GTP binding"/>
    <property type="evidence" value="ECO:0007669"/>
    <property type="project" value="UniProtKB-UniRule"/>
</dbReference>
<comment type="function">
    <text evidence="4">GTPase involved in activation of the TORC1 signaling pathway, which promotes growth and represses autophagy in nutrient-rich conditions.</text>
</comment>
<dbReference type="InterPro" id="IPR006762">
    <property type="entry name" value="Gtr1_RagA"/>
</dbReference>
<dbReference type="Gene3D" id="3.30.450.190">
    <property type="match status" value="1"/>
</dbReference>
<dbReference type="GO" id="GO:0010507">
    <property type="term" value="P:negative regulation of autophagy"/>
    <property type="evidence" value="ECO:0007669"/>
    <property type="project" value="TreeGrafter"/>
</dbReference>
<protein>
    <recommendedName>
        <fullName evidence="4">GTP-binding protein</fullName>
    </recommendedName>
</protein>
<evidence type="ECO:0000313" key="6">
    <source>
        <dbReference type="EMBL" id="KIY69114.1"/>
    </source>
</evidence>
<keyword evidence="2 4" id="KW-0547">Nucleotide-binding</keyword>
<dbReference type="EMBL" id="KN880490">
    <property type="protein sequence ID" value="KIY69114.1"/>
    <property type="molecule type" value="Genomic_DNA"/>
</dbReference>
<evidence type="ECO:0000256" key="2">
    <source>
        <dbReference type="ARBA" id="ARBA00022741"/>
    </source>
</evidence>
<dbReference type="GO" id="GO:1904263">
    <property type="term" value="P:positive regulation of TORC1 signaling"/>
    <property type="evidence" value="ECO:0007669"/>
    <property type="project" value="TreeGrafter"/>
</dbReference>
<feature type="region of interest" description="Disordered" evidence="5">
    <location>
        <begin position="264"/>
        <end position="283"/>
    </location>
</feature>
<gene>
    <name evidence="6" type="ORF">CYLTODRAFT_430624</name>
</gene>
<dbReference type="Pfam" id="PF04670">
    <property type="entry name" value="Gtr1_RagA"/>
    <property type="match status" value="1"/>
</dbReference>
<evidence type="ECO:0000256" key="1">
    <source>
        <dbReference type="ARBA" id="ARBA00007756"/>
    </source>
</evidence>
<dbReference type="GO" id="GO:0009267">
    <property type="term" value="P:cellular response to starvation"/>
    <property type="evidence" value="ECO:0007669"/>
    <property type="project" value="TreeGrafter"/>
</dbReference>
<dbReference type="PANTHER" id="PTHR11259">
    <property type="entry name" value="RAS-RELATED GTP BINDING RAG/GTR YEAST"/>
    <property type="match status" value="1"/>
</dbReference>
<dbReference type="GO" id="GO:0003924">
    <property type="term" value="F:GTPase activity"/>
    <property type="evidence" value="ECO:0007669"/>
    <property type="project" value="UniProtKB-UniRule"/>
</dbReference>
<evidence type="ECO:0000313" key="7">
    <source>
        <dbReference type="Proteomes" id="UP000054007"/>
    </source>
</evidence>
<dbReference type="GO" id="GO:0005634">
    <property type="term" value="C:nucleus"/>
    <property type="evidence" value="ECO:0007669"/>
    <property type="project" value="TreeGrafter"/>
</dbReference>
<reference evidence="6 7" key="1">
    <citation type="journal article" date="2015" name="Fungal Genet. Biol.">
        <title>Evolution of novel wood decay mechanisms in Agaricales revealed by the genome sequences of Fistulina hepatica and Cylindrobasidium torrendii.</title>
        <authorList>
            <person name="Floudas D."/>
            <person name="Held B.W."/>
            <person name="Riley R."/>
            <person name="Nagy L.G."/>
            <person name="Koehler G."/>
            <person name="Ransdell A.S."/>
            <person name="Younus H."/>
            <person name="Chow J."/>
            <person name="Chiniquy J."/>
            <person name="Lipzen A."/>
            <person name="Tritt A."/>
            <person name="Sun H."/>
            <person name="Haridas S."/>
            <person name="LaButti K."/>
            <person name="Ohm R.A."/>
            <person name="Kues U."/>
            <person name="Blanchette R.A."/>
            <person name="Grigoriev I.V."/>
            <person name="Minto R.E."/>
            <person name="Hibbett D.S."/>
        </authorList>
    </citation>
    <scope>NUCLEOTIDE SEQUENCE [LARGE SCALE GENOMIC DNA]</scope>
    <source>
        <strain evidence="6 7">FP15055 ss-10</strain>
    </source>
</reference>
<dbReference type="STRING" id="1314674.A0A0D7BG86"/>
<evidence type="ECO:0000256" key="5">
    <source>
        <dbReference type="SAM" id="MobiDB-lite"/>
    </source>
</evidence>
<dbReference type="GO" id="GO:0000329">
    <property type="term" value="C:fungal-type vacuole membrane"/>
    <property type="evidence" value="ECO:0007669"/>
    <property type="project" value="TreeGrafter"/>
</dbReference>
<comment type="similarity">
    <text evidence="1 4">Belongs to the GTR/RAG GTP-binding protein family.</text>
</comment>
<accession>A0A0D7BG86</accession>
<dbReference type="PANTHER" id="PTHR11259:SF2">
    <property type="entry name" value="GH16429P"/>
    <property type="match status" value="1"/>
</dbReference>
<sequence length="358" mass="40628">MASDVTRTKILLLGLRRSGKSSIVQTLFHNLPPKQTFYLEPTLRIEKITYDTVIPLEIWDCPGNITLESLKPLAQFRTIIFVIDIRDILKQAIAKLVDFVITIHDQNPGAHFEIFVHKVERLQEDDKLESFRQIEARVSDSLFEHSSDFTQLPFAAQMTSVYDHSLHRAFSKVLLKLVGLLPYLEELLNVFCSNSQSPKAFLFDVQSRLYIATDASPVDDATHDLCSDYLRMLNAFGPLYKYVILQHTFVLGAQLFEARHKTIEPTSPSAASEEADGRPATRRRRKELFYPSGAALLHSSAPGTTLTYHLITEHLALLAVIPTAVFESRRGLIEYNVVHFREGVQEIYEVEQQVRGGS</sequence>